<protein>
    <submittedName>
        <fullName evidence="1">Uncharacterized protein</fullName>
    </submittedName>
</protein>
<dbReference type="EMBL" id="JAQQBR010000002">
    <property type="protein sequence ID" value="KAK0181800.1"/>
    <property type="molecule type" value="Genomic_DNA"/>
</dbReference>
<dbReference type="Proteomes" id="UP001168972">
    <property type="component" value="Unassembled WGS sequence"/>
</dbReference>
<organism evidence="1 2">
    <name type="scientific">Microctonus hyperodae</name>
    <name type="common">Parasitoid wasp</name>
    <dbReference type="NCBI Taxonomy" id="165561"/>
    <lineage>
        <taxon>Eukaryota</taxon>
        <taxon>Metazoa</taxon>
        <taxon>Ecdysozoa</taxon>
        <taxon>Arthropoda</taxon>
        <taxon>Hexapoda</taxon>
        <taxon>Insecta</taxon>
        <taxon>Pterygota</taxon>
        <taxon>Neoptera</taxon>
        <taxon>Endopterygota</taxon>
        <taxon>Hymenoptera</taxon>
        <taxon>Apocrita</taxon>
        <taxon>Ichneumonoidea</taxon>
        <taxon>Braconidae</taxon>
        <taxon>Euphorinae</taxon>
        <taxon>Microctonus</taxon>
    </lineage>
</organism>
<comment type="caution">
    <text evidence="1">The sequence shown here is derived from an EMBL/GenBank/DDBJ whole genome shotgun (WGS) entry which is preliminary data.</text>
</comment>
<evidence type="ECO:0000313" key="1">
    <source>
        <dbReference type="EMBL" id="KAK0181800.1"/>
    </source>
</evidence>
<gene>
    <name evidence="1" type="ORF">PV327_004048</name>
</gene>
<accession>A0AA39G591</accession>
<proteinExistence type="predicted"/>
<reference evidence="1" key="2">
    <citation type="submission" date="2023-03" db="EMBL/GenBank/DDBJ databases">
        <authorList>
            <person name="Inwood S.N."/>
            <person name="Skelly J.G."/>
            <person name="Guhlin J."/>
            <person name="Harrop T.W.R."/>
            <person name="Goldson S.G."/>
            <person name="Dearden P.K."/>
        </authorList>
    </citation>
    <scope>NUCLEOTIDE SEQUENCE</scope>
    <source>
        <strain evidence="1">Lincoln</strain>
        <tissue evidence="1">Whole body</tissue>
    </source>
</reference>
<dbReference type="AlphaFoldDB" id="A0AA39G591"/>
<reference evidence="1" key="1">
    <citation type="journal article" date="2023" name="bioRxiv">
        <title>Scaffold-level genome assemblies of two parasitoid biocontrol wasps reveal the parthenogenesis mechanism and an associated novel virus.</title>
        <authorList>
            <person name="Inwood S."/>
            <person name="Skelly J."/>
            <person name="Guhlin J."/>
            <person name="Harrop T."/>
            <person name="Goldson S."/>
            <person name="Dearden P."/>
        </authorList>
    </citation>
    <scope>NUCLEOTIDE SEQUENCE</scope>
    <source>
        <strain evidence="1">Lincoln</strain>
        <tissue evidence="1">Whole body</tissue>
    </source>
</reference>
<evidence type="ECO:0000313" key="2">
    <source>
        <dbReference type="Proteomes" id="UP001168972"/>
    </source>
</evidence>
<name>A0AA39G591_MICHY</name>
<sequence length="173" mass="19847">MADAIRCIPYHTFNDHSKCGDWCGYIRDKENYDHKVIPGGFEDERLFADRKNIFDKLADNAQKFSSGASSNSNESLNATMMSKHPKSRCYSTTASADFRTQKALLKRRQLIKSVSYKQRRNELKRNRAALLHRKENVEGVTYENNCSLLSEPAIEEQVTCSDFINDSEENPVQ</sequence>
<keyword evidence="2" id="KW-1185">Reference proteome</keyword>